<keyword evidence="4" id="KW-1185">Reference proteome</keyword>
<comment type="caution">
    <text evidence="3">The sequence shown here is derived from an EMBL/GenBank/DDBJ whole genome shotgun (WGS) entry which is preliminary data.</text>
</comment>
<dbReference type="PANTHER" id="PTHR11731:SF193">
    <property type="entry name" value="DIPEPTIDYL PEPTIDASE 9"/>
    <property type="match status" value="1"/>
</dbReference>
<dbReference type="InterPro" id="IPR002469">
    <property type="entry name" value="Peptidase_S9B_N"/>
</dbReference>
<evidence type="ECO:0000313" key="4">
    <source>
        <dbReference type="Proteomes" id="UP000287908"/>
    </source>
</evidence>
<gene>
    <name evidence="3" type="ORF">CWI81_11920</name>
</gene>
<dbReference type="SUPFAM" id="SSF53474">
    <property type="entry name" value="alpha/beta-Hydrolases"/>
    <property type="match status" value="1"/>
</dbReference>
<sequence length="772" mass="87586">MAVFDNRHSLFLKKVHKALLITGITLMSLAGCSAVNNDTDNNPTYLSDNGDGLNLAEIYQTDKFTIKRPAPTRWLKNGSGYTTLEQSKTGNGRDIVRYHPETNQRDILVSAEQLTPADHDKALSIADYQWSADSSKVLIFTNTKRSWRTHTLGDYWVLNRETDQLRQLGGNAPESTLQFAKFNPQGDKVAYVMENNIYVQDLSSFNILPLTSDGSDTIVNGTFDWVNEEEFFLRDGFRWSPDGQHIAYWQLDTEGTPLFTMINNTDELYPTLKQFPYPKVGETNAAMRLGVLPSDGGKTTWMQLPGDPRQHYIVRMQWAGSNEQLLIQQLTRKQHINRVFLSNTENGKSQQIIRETTDSWAEYVDHVKFLDNGESFTWLSERSGYRHLYVVTRESGRMTAVTKGNWDVVKVLNINEDDGWAYFIASPESPLERYLFRAKLDGSGVLERLTPAVAGTHSYSISANASYAEHTYSSVSEVPKTNMISLPDHQVIRSVVTNNKAQAAVNAIDRKPVEFFRVDARDGVKLDGYIMRPADFNPNKKYPILFYVYGEPWGQTVANRWGGSTFLWHTMLTQQGYIVASIDNRGTKSPRGFEWRRSIYKKLGVITVRDQYDALQQMADRWSFIDTERVGIWGHSGGGSQTLNALFRYPETYHVGMALAPVPDLTLYDTIYQERYSGLLPESKKQYTETSAITHAEHLEGDLLLVHGTGDDNVHFQGSERLVNELIKHGKQFDFFAYPNRSHGIYEGAGTVIHLRTMMTQFVKENLAAGGR</sequence>
<dbReference type="InterPro" id="IPR001375">
    <property type="entry name" value="Peptidase_S9_cat"/>
</dbReference>
<protein>
    <submittedName>
        <fullName evidence="3">S9 family peptidase</fullName>
    </submittedName>
</protein>
<dbReference type="GO" id="GO:0006508">
    <property type="term" value="P:proteolysis"/>
    <property type="evidence" value="ECO:0007669"/>
    <property type="project" value="InterPro"/>
</dbReference>
<name>A0A432Z7B6_9GAMM</name>
<dbReference type="RefSeq" id="WP_126785524.1">
    <property type="nucleotide sequence ID" value="NZ_PIQF01000004.1"/>
</dbReference>
<dbReference type="PANTHER" id="PTHR11731">
    <property type="entry name" value="PROTEASE FAMILY S9B,C DIPEPTIDYL-PEPTIDASE IV-RELATED"/>
    <property type="match status" value="1"/>
</dbReference>
<evidence type="ECO:0000259" key="1">
    <source>
        <dbReference type="Pfam" id="PF00326"/>
    </source>
</evidence>
<dbReference type="EMBL" id="PIQF01000004">
    <property type="protein sequence ID" value="RUO73723.1"/>
    <property type="molecule type" value="Genomic_DNA"/>
</dbReference>
<feature type="domain" description="Dipeptidylpeptidase IV N-terminal" evidence="2">
    <location>
        <begin position="131"/>
        <end position="476"/>
    </location>
</feature>
<proteinExistence type="predicted"/>
<dbReference type="SUPFAM" id="SSF82171">
    <property type="entry name" value="DPP6 N-terminal domain-like"/>
    <property type="match status" value="1"/>
</dbReference>
<dbReference type="Gene3D" id="2.140.10.30">
    <property type="entry name" value="Dipeptidylpeptidase IV, N-terminal domain"/>
    <property type="match status" value="1"/>
</dbReference>
<accession>A0A432Z7B6</accession>
<dbReference type="InterPro" id="IPR029058">
    <property type="entry name" value="AB_hydrolase_fold"/>
</dbReference>
<feature type="domain" description="Peptidase S9 prolyl oligopeptidase catalytic" evidence="1">
    <location>
        <begin position="571"/>
        <end position="768"/>
    </location>
</feature>
<evidence type="ECO:0000313" key="3">
    <source>
        <dbReference type="EMBL" id="RUO73723.1"/>
    </source>
</evidence>
<reference evidence="3 4" key="1">
    <citation type="journal article" date="2011" name="Front. Microbiol.">
        <title>Genomic signatures of strain selection and enhancement in Bacillus atrophaeus var. globigii, a historical biowarfare simulant.</title>
        <authorList>
            <person name="Gibbons H.S."/>
            <person name="Broomall S.M."/>
            <person name="McNew L.A."/>
            <person name="Daligault H."/>
            <person name="Chapman C."/>
            <person name="Bruce D."/>
            <person name="Karavis M."/>
            <person name="Krepps M."/>
            <person name="McGregor P.A."/>
            <person name="Hong C."/>
            <person name="Park K.H."/>
            <person name="Akmal A."/>
            <person name="Feldman A."/>
            <person name="Lin J.S."/>
            <person name="Chang W.E."/>
            <person name="Higgs B.W."/>
            <person name="Demirev P."/>
            <person name="Lindquist J."/>
            <person name="Liem A."/>
            <person name="Fochler E."/>
            <person name="Read T.D."/>
            <person name="Tapia R."/>
            <person name="Johnson S."/>
            <person name="Bishop-Lilly K.A."/>
            <person name="Detter C."/>
            <person name="Han C."/>
            <person name="Sozhamannan S."/>
            <person name="Rosenzweig C.N."/>
            <person name="Skowronski E.W."/>
        </authorList>
    </citation>
    <scope>NUCLEOTIDE SEQUENCE [LARGE SCALE GENOMIC DNA]</scope>
    <source>
        <strain evidence="3 4">CL-SP19</strain>
    </source>
</reference>
<dbReference type="PROSITE" id="PS51257">
    <property type="entry name" value="PROKAR_LIPOPROTEIN"/>
    <property type="match status" value="1"/>
</dbReference>
<dbReference type="OrthoDB" id="9812921at2"/>
<organism evidence="3 4">
    <name type="scientific">Idiomarina seosinensis</name>
    <dbReference type="NCBI Taxonomy" id="281739"/>
    <lineage>
        <taxon>Bacteria</taxon>
        <taxon>Pseudomonadati</taxon>
        <taxon>Pseudomonadota</taxon>
        <taxon>Gammaproteobacteria</taxon>
        <taxon>Alteromonadales</taxon>
        <taxon>Idiomarinaceae</taxon>
        <taxon>Idiomarina</taxon>
    </lineage>
</organism>
<dbReference type="Pfam" id="PF00930">
    <property type="entry name" value="DPPIV_N"/>
    <property type="match status" value="1"/>
</dbReference>
<dbReference type="InterPro" id="IPR050278">
    <property type="entry name" value="Serine_Prot_S9B/DPPIV"/>
</dbReference>
<dbReference type="Pfam" id="PF00326">
    <property type="entry name" value="Peptidase_S9"/>
    <property type="match status" value="1"/>
</dbReference>
<dbReference type="Gene3D" id="3.40.50.1820">
    <property type="entry name" value="alpha/beta hydrolase"/>
    <property type="match status" value="1"/>
</dbReference>
<dbReference type="GO" id="GO:0008236">
    <property type="term" value="F:serine-type peptidase activity"/>
    <property type="evidence" value="ECO:0007669"/>
    <property type="project" value="InterPro"/>
</dbReference>
<dbReference type="AlphaFoldDB" id="A0A432Z7B6"/>
<evidence type="ECO:0000259" key="2">
    <source>
        <dbReference type="Pfam" id="PF00930"/>
    </source>
</evidence>
<dbReference type="GO" id="GO:0008239">
    <property type="term" value="F:dipeptidyl-peptidase activity"/>
    <property type="evidence" value="ECO:0007669"/>
    <property type="project" value="TreeGrafter"/>
</dbReference>
<dbReference type="Proteomes" id="UP000287908">
    <property type="component" value="Unassembled WGS sequence"/>
</dbReference>